<gene>
    <name evidence="2" type="ORF">Strvi_6253</name>
</gene>
<sequence>MSGREAVGGQQGERDRNSRYRAAPARRIMAVTRRRAGEITVLTHAAQTITAAVTRLLPMHWPPHLGR</sequence>
<reference evidence="2" key="1">
    <citation type="submission" date="2011-08" db="EMBL/GenBank/DDBJ databases">
        <title>Complete sequence of chromosome of Streptomyces violaceusniger Tu 4113.</title>
        <authorList>
            <consortium name="US DOE Joint Genome Institute"/>
            <person name="Lucas S."/>
            <person name="Han J."/>
            <person name="Lapidus A."/>
            <person name="Cheng J.-F."/>
            <person name="Goodwin L."/>
            <person name="Pitluck S."/>
            <person name="Peters L."/>
            <person name="Ivanova N."/>
            <person name="Daligault H."/>
            <person name="Detter J.C."/>
            <person name="Han C."/>
            <person name="Tapia R."/>
            <person name="Land M."/>
            <person name="Hauser L."/>
            <person name="Kyrpides N."/>
            <person name="Ivanova N."/>
            <person name="Pagani I."/>
            <person name="Hagen A."/>
            <person name="Katz L."/>
            <person name="Fiedler H.-P."/>
            <person name="Keasling J."/>
            <person name="Fortman J."/>
            <person name="Woyke T."/>
        </authorList>
    </citation>
    <scope>NUCLEOTIDE SEQUENCE [LARGE SCALE GENOMIC DNA]</scope>
    <source>
        <strain evidence="2">Tu 4113</strain>
    </source>
</reference>
<protein>
    <submittedName>
        <fullName evidence="2">Uncharacterized protein</fullName>
    </submittedName>
</protein>
<dbReference type="AlphaFoldDB" id="G2NVH6"/>
<evidence type="ECO:0000313" key="3">
    <source>
        <dbReference type="Proteomes" id="UP000008703"/>
    </source>
</evidence>
<keyword evidence="3" id="KW-1185">Reference proteome</keyword>
<proteinExistence type="predicted"/>
<dbReference type="KEGG" id="svl:Strvi_6253"/>
<feature type="region of interest" description="Disordered" evidence="1">
    <location>
        <begin position="1"/>
        <end position="22"/>
    </location>
</feature>
<evidence type="ECO:0000313" key="2">
    <source>
        <dbReference type="EMBL" id="AEM85729.1"/>
    </source>
</evidence>
<evidence type="ECO:0000256" key="1">
    <source>
        <dbReference type="SAM" id="MobiDB-lite"/>
    </source>
</evidence>
<dbReference type="EMBL" id="CP002994">
    <property type="protein sequence ID" value="AEM85729.1"/>
    <property type="molecule type" value="Genomic_DNA"/>
</dbReference>
<name>G2NVH6_STRV4</name>
<dbReference type="Proteomes" id="UP000008703">
    <property type="component" value="Chromosome"/>
</dbReference>
<accession>G2NVH6</accession>
<organism evidence="2 3">
    <name type="scientific">Streptomyces violaceusniger (strain Tu 4113)</name>
    <dbReference type="NCBI Taxonomy" id="653045"/>
    <lineage>
        <taxon>Bacteria</taxon>
        <taxon>Bacillati</taxon>
        <taxon>Actinomycetota</taxon>
        <taxon>Actinomycetes</taxon>
        <taxon>Kitasatosporales</taxon>
        <taxon>Streptomycetaceae</taxon>
        <taxon>Streptomyces</taxon>
        <taxon>Streptomyces violaceusniger group</taxon>
    </lineage>
</organism>
<dbReference type="HOGENOM" id="CLU_2810805_0_0_11"/>